<proteinExistence type="predicted"/>
<evidence type="ECO:0000259" key="2">
    <source>
        <dbReference type="Pfam" id="PF13966"/>
    </source>
</evidence>
<dbReference type="PANTHER" id="PTHR47074">
    <property type="entry name" value="BNAC02G40300D PROTEIN"/>
    <property type="match status" value="1"/>
</dbReference>
<accession>A0A6P5ZGE9</accession>
<dbReference type="GO" id="GO:0003676">
    <property type="term" value="F:nucleic acid binding"/>
    <property type="evidence" value="ECO:0007669"/>
    <property type="project" value="InterPro"/>
</dbReference>
<dbReference type="Pfam" id="PF13456">
    <property type="entry name" value="RVT_3"/>
    <property type="match status" value="1"/>
</dbReference>
<evidence type="ECO:0000313" key="4">
    <source>
        <dbReference type="RefSeq" id="XP_022751575.1"/>
    </source>
</evidence>
<dbReference type="InterPro" id="IPR052929">
    <property type="entry name" value="RNase_H-like_EbsB-rel"/>
</dbReference>
<dbReference type="InterPro" id="IPR036397">
    <property type="entry name" value="RNaseH_sf"/>
</dbReference>
<reference evidence="4" key="1">
    <citation type="submission" date="2025-08" db="UniProtKB">
        <authorList>
            <consortium name="RefSeq"/>
        </authorList>
    </citation>
    <scope>IDENTIFICATION</scope>
    <source>
        <tissue evidence="4">Fruit stalk</tissue>
    </source>
</reference>
<dbReference type="OrthoDB" id="993362at2759"/>
<evidence type="ECO:0000259" key="1">
    <source>
        <dbReference type="Pfam" id="PF13456"/>
    </source>
</evidence>
<dbReference type="InterPro" id="IPR012337">
    <property type="entry name" value="RNaseH-like_sf"/>
</dbReference>
<dbReference type="RefSeq" id="XP_022751575.1">
    <property type="nucleotide sequence ID" value="XM_022895840.1"/>
</dbReference>
<keyword evidence="3" id="KW-1185">Reference proteome</keyword>
<dbReference type="Proteomes" id="UP000515121">
    <property type="component" value="Unplaced"/>
</dbReference>
<name>A0A6P5ZGE9_DURZI</name>
<dbReference type="InterPro" id="IPR044730">
    <property type="entry name" value="RNase_H-like_dom_plant"/>
</dbReference>
<dbReference type="AlphaFoldDB" id="A0A6P5ZGE9"/>
<dbReference type="KEGG" id="dzi:111300197"/>
<dbReference type="Pfam" id="PF13966">
    <property type="entry name" value="zf-RVT"/>
    <property type="match status" value="1"/>
</dbReference>
<dbReference type="CDD" id="cd06222">
    <property type="entry name" value="RNase_H_like"/>
    <property type="match status" value="1"/>
</dbReference>
<dbReference type="Gene3D" id="3.30.420.10">
    <property type="entry name" value="Ribonuclease H-like superfamily/Ribonuclease H"/>
    <property type="match status" value="1"/>
</dbReference>
<dbReference type="PANTHER" id="PTHR47074:SF48">
    <property type="entry name" value="POLYNUCLEOTIDYL TRANSFERASE, RIBONUCLEASE H-LIKE SUPERFAMILY PROTEIN"/>
    <property type="match status" value="1"/>
</dbReference>
<dbReference type="SUPFAM" id="SSF53098">
    <property type="entry name" value="Ribonuclease H-like"/>
    <property type="match status" value="1"/>
</dbReference>
<feature type="domain" description="Reverse transcriptase zinc-binding" evidence="2">
    <location>
        <begin position="1"/>
        <end position="58"/>
    </location>
</feature>
<dbReference type="GO" id="GO:0004523">
    <property type="term" value="F:RNA-DNA hybrid ribonuclease activity"/>
    <property type="evidence" value="ECO:0007669"/>
    <property type="project" value="InterPro"/>
</dbReference>
<dbReference type="InterPro" id="IPR026960">
    <property type="entry name" value="RVT-Znf"/>
</dbReference>
<dbReference type="GeneID" id="111300197"/>
<organism evidence="3 4">
    <name type="scientific">Durio zibethinus</name>
    <name type="common">Durian</name>
    <dbReference type="NCBI Taxonomy" id="66656"/>
    <lineage>
        <taxon>Eukaryota</taxon>
        <taxon>Viridiplantae</taxon>
        <taxon>Streptophyta</taxon>
        <taxon>Embryophyta</taxon>
        <taxon>Tracheophyta</taxon>
        <taxon>Spermatophyta</taxon>
        <taxon>Magnoliopsida</taxon>
        <taxon>eudicotyledons</taxon>
        <taxon>Gunneridae</taxon>
        <taxon>Pentapetalae</taxon>
        <taxon>rosids</taxon>
        <taxon>malvids</taxon>
        <taxon>Malvales</taxon>
        <taxon>Malvaceae</taxon>
        <taxon>Helicteroideae</taxon>
        <taxon>Durio</taxon>
    </lineage>
</organism>
<sequence>MPPKINIFGWRLNNGILPVFSNLRRRGIGVQDRCPICRQEEETIMHAFKRCRLASEIWKMDCWGDEWTNAEHECEKRWLSNLSKKGDRNSLEVGLVTCWVIWHNKDIKNKVRRTDEETMAYVRQFMEEYEKAQSRSDVQIIQKSTRWTAPEEGYAKVNFDGALEVDDCVCGIGVVVKDELGKVLRACSNRVTHVRDPIVAEARALYTAMEFSKQLGIQSIIVEGDALELVNQLISEEENLLIIGELIQKAKTLKQCFIQFAATHIKREGNKAATG</sequence>
<gene>
    <name evidence="4" type="primary">LOC111300197</name>
</gene>
<feature type="domain" description="RNase H type-1" evidence="1">
    <location>
        <begin position="158"/>
        <end position="274"/>
    </location>
</feature>
<protein>
    <submittedName>
        <fullName evidence="4">Uncharacterized protein LOC111300197</fullName>
    </submittedName>
</protein>
<evidence type="ECO:0000313" key="3">
    <source>
        <dbReference type="Proteomes" id="UP000515121"/>
    </source>
</evidence>
<dbReference type="InterPro" id="IPR002156">
    <property type="entry name" value="RNaseH_domain"/>
</dbReference>